<gene>
    <name evidence="1" type="ORF">G9F27_002885</name>
</gene>
<sequence length="67" mass="7607">MYKITATIIKAGNPPVGWCRFSKDKLTQAQCEKMFFKAKEAGKSFGDSVTLEDFRCEKVQEQERQAG</sequence>
<protein>
    <submittedName>
        <fullName evidence="1">DUF1187 family protein</fullName>
    </submittedName>
</protein>
<dbReference type="Pfam" id="PF06688">
    <property type="entry name" value="DUF1187"/>
    <property type="match status" value="1"/>
</dbReference>
<accession>A0A743SKQ6</accession>
<organism evidence="1">
    <name type="scientific">Salmonella enterica</name>
    <name type="common">Salmonella choleraesuis</name>
    <dbReference type="NCBI Taxonomy" id="28901"/>
    <lineage>
        <taxon>Bacteria</taxon>
        <taxon>Pseudomonadati</taxon>
        <taxon>Pseudomonadota</taxon>
        <taxon>Gammaproteobacteria</taxon>
        <taxon>Enterobacterales</taxon>
        <taxon>Enterobacteriaceae</taxon>
        <taxon>Salmonella</taxon>
    </lineage>
</organism>
<evidence type="ECO:0000313" key="1">
    <source>
        <dbReference type="EMBL" id="HAF2128701.1"/>
    </source>
</evidence>
<dbReference type="InterPro" id="IPR009572">
    <property type="entry name" value="DUF1187"/>
</dbReference>
<comment type="caution">
    <text evidence="1">The sequence shown here is derived from an EMBL/GenBank/DDBJ whole genome shotgun (WGS) entry which is preliminary data.</text>
</comment>
<proteinExistence type="predicted"/>
<reference evidence="1" key="1">
    <citation type="journal article" date="2018" name="Genome Biol.">
        <title>SKESA: strategic k-mer extension for scrupulous assemblies.</title>
        <authorList>
            <person name="Souvorov A."/>
            <person name="Agarwala R."/>
            <person name="Lipman D.J."/>
        </authorList>
    </citation>
    <scope>NUCLEOTIDE SEQUENCE</scope>
    <source>
        <strain evidence="1">MA.CK_00/00001968</strain>
    </source>
</reference>
<reference evidence="1" key="2">
    <citation type="submission" date="2020-02" db="EMBL/GenBank/DDBJ databases">
        <authorList>
            <consortium name="NCBI Pathogen Detection Project"/>
        </authorList>
    </citation>
    <scope>NUCLEOTIDE SEQUENCE</scope>
    <source>
        <strain evidence="1">MA.CK_00/00001968</strain>
    </source>
</reference>
<dbReference type="EMBL" id="DAAUQX010000022">
    <property type="protein sequence ID" value="HAF2128701.1"/>
    <property type="molecule type" value="Genomic_DNA"/>
</dbReference>
<dbReference type="AlphaFoldDB" id="A0A743SKQ6"/>
<name>A0A743SKQ6_SALER</name>